<proteinExistence type="predicted"/>
<gene>
    <name evidence="4" type="ORF">SAMN02745218_02961</name>
</gene>
<organism evidence="4 5">
    <name type="scientific">Desulfofundulus australicus DSM 11792</name>
    <dbReference type="NCBI Taxonomy" id="1121425"/>
    <lineage>
        <taxon>Bacteria</taxon>
        <taxon>Bacillati</taxon>
        <taxon>Bacillota</taxon>
        <taxon>Clostridia</taxon>
        <taxon>Eubacteriales</taxon>
        <taxon>Peptococcaceae</taxon>
        <taxon>Desulfofundulus</taxon>
    </lineage>
</organism>
<dbReference type="SUPFAM" id="SSF53167">
    <property type="entry name" value="Purine and uridine phosphorylases"/>
    <property type="match status" value="1"/>
</dbReference>
<evidence type="ECO:0000313" key="4">
    <source>
        <dbReference type="EMBL" id="SHF72576.1"/>
    </source>
</evidence>
<sequence>MLLKGVDCVTYSEIPRVDYAIIGGSSTFSLNFPQDLDFPDVMVIAEKLVFPTPYGESPPLKLFIVGGKKVLTVKMHGWRQGVSRGRASQQLFWVLQKAGVKKILSEGGVGAINHLLKPRDILIPSDYLDFSMRKDVSLGGEFLLSMRQPVCPILCNALLRAAEKKAPEGGRVFDRGIYAVTDGRHFESPAEVAMLGRLGADIVGQSMCPEVYLAREIGACYGRVDIVTNYAEGVNRDWEHSELADIFYQEAHRMGSILLEAMRHINTEGECGCAKLRYPTLLKV</sequence>
<dbReference type="EMBL" id="FQUW01000059">
    <property type="protein sequence ID" value="SHF72576.1"/>
    <property type="molecule type" value="Genomic_DNA"/>
</dbReference>
<dbReference type="GO" id="GO:0009116">
    <property type="term" value="P:nucleoside metabolic process"/>
    <property type="evidence" value="ECO:0007669"/>
    <property type="project" value="InterPro"/>
</dbReference>
<dbReference type="CDD" id="cd09010">
    <property type="entry name" value="MTAP_SsMTAPII_like_MTIP"/>
    <property type="match status" value="1"/>
</dbReference>
<dbReference type="AlphaFoldDB" id="A0A1M5E090"/>
<dbReference type="GO" id="GO:0019509">
    <property type="term" value="P:L-methionine salvage from methylthioadenosine"/>
    <property type="evidence" value="ECO:0007669"/>
    <property type="project" value="TreeGrafter"/>
</dbReference>
<accession>A0A1M5E090</accession>
<dbReference type="Pfam" id="PF01048">
    <property type="entry name" value="PNP_UDP_1"/>
    <property type="match status" value="1"/>
</dbReference>
<dbReference type="GO" id="GO:0017061">
    <property type="term" value="F:S-methyl-5-thioadenosine phosphorylase activity"/>
    <property type="evidence" value="ECO:0007669"/>
    <property type="project" value="InterPro"/>
</dbReference>
<protein>
    <submittedName>
        <fullName evidence="4">5'-methylthioadenosine phosphorylase</fullName>
    </submittedName>
</protein>
<reference evidence="5" key="1">
    <citation type="submission" date="2016-11" db="EMBL/GenBank/DDBJ databases">
        <authorList>
            <person name="Varghese N."/>
            <person name="Submissions S."/>
        </authorList>
    </citation>
    <scope>NUCLEOTIDE SEQUENCE [LARGE SCALE GENOMIC DNA]</scope>
    <source>
        <strain evidence="5">DSM 11792</strain>
    </source>
</reference>
<evidence type="ECO:0000256" key="1">
    <source>
        <dbReference type="ARBA" id="ARBA00022676"/>
    </source>
</evidence>
<dbReference type="InterPro" id="IPR000845">
    <property type="entry name" value="Nucleoside_phosphorylase_d"/>
</dbReference>
<dbReference type="Proteomes" id="UP000184196">
    <property type="component" value="Unassembled WGS sequence"/>
</dbReference>
<evidence type="ECO:0000259" key="3">
    <source>
        <dbReference type="Pfam" id="PF01048"/>
    </source>
</evidence>
<dbReference type="Gene3D" id="3.40.50.1580">
    <property type="entry name" value="Nucleoside phosphorylase domain"/>
    <property type="match status" value="1"/>
</dbReference>
<dbReference type="PANTHER" id="PTHR42679">
    <property type="entry name" value="S-METHYL-5'-THIOADENOSINE PHOSPHORYLASE"/>
    <property type="match status" value="1"/>
</dbReference>
<keyword evidence="5" id="KW-1185">Reference proteome</keyword>
<feature type="domain" description="Nucleoside phosphorylase" evidence="3">
    <location>
        <begin position="52"/>
        <end position="261"/>
    </location>
</feature>
<name>A0A1M5E090_9FIRM</name>
<keyword evidence="2" id="KW-0808">Transferase</keyword>
<evidence type="ECO:0000256" key="2">
    <source>
        <dbReference type="ARBA" id="ARBA00022679"/>
    </source>
</evidence>
<keyword evidence="1" id="KW-0328">Glycosyltransferase</keyword>
<dbReference type="InterPro" id="IPR035994">
    <property type="entry name" value="Nucleoside_phosphorylase_sf"/>
</dbReference>
<evidence type="ECO:0000313" key="5">
    <source>
        <dbReference type="Proteomes" id="UP000184196"/>
    </source>
</evidence>
<dbReference type="PANTHER" id="PTHR42679:SF2">
    <property type="entry name" value="S-METHYL-5'-THIOADENOSINE PHOSPHORYLASE"/>
    <property type="match status" value="1"/>
</dbReference>
<dbReference type="GO" id="GO:0005829">
    <property type="term" value="C:cytosol"/>
    <property type="evidence" value="ECO:0007669"/>
    <property type="project" value="TreeGrafter"/>
</dbReference>
<dbReference type="InterPro" id="IPR010044">
    <property type="entry name" value="MTAP"/>
</dbReference>